<dbReference type="SMART" id="SM00342">
    <property type="entry name" value="HTH_ARAC"/>
    <property type="match status" value="1"/>
</dbReference>
<evidence type="ECO:0000256" key="2">
    <source>
        <dbReference type="ARBA" id="ARBA00023125"/>
    </source>
</evidence>
<dbReference type="InterPro" id="IPR009057">
    <property type="entry name" value="Homeodomain-like_sf"/>
</dbReference>
<dbReference type="RefSeq" id="WP_084240816.1">
    <property type="nucleotide sequence ID" value="NZ_FWXT01000004.1"/>
</dbReference>
<dbReference type="Pfam" id="PF12833">
    <property type="entry name" value="HTH_18"/>
    <property type="match status" value="1"/>
</dbReference>
<dbReference type="PANTHER" id="PTHR46796">
    <property type="entry name" value="HTH-TYPE TRANSCRIPTIONAL ACTIVATOR RHAS-RELATED"/>
    <property type="match status" value="1"/>
</dbReference>
<feature type="domain" description="HTH araC/xylS-type" evidence="4">
    <location>
        <begin position="151"/>
        <end position="253"/>
    </location>
</feature>
<evidence type="ECO:0000259" key="4">
    <source>
        <dbReference type="PROSITE" id="PS01124"/>
    </source>
</evidence>
<evidence type="ECO:0000256" key="3">
    <source>
        <dbReference type="ARBA" id="ARBA00023163"/>
    </source>
</evidence>
<evidence type="ECO:0000313" key="5">
    <source>
        <dbReference type="EMBL" id="SMD00575.1"/>
    </source>
</evidence>
<dbReference type="AlphaFoldDB" id="A0A1W2DSS9"/>
<dbReference type="InterPro" id="IPR018060">
    <property type="entry name" value="HTH_AraC"/>
</dbReference>
<keyword evidence="1" id="KW-0805">Transcription regulation</keyword>
<protein>
    <submittedName>
        <fullName evidence="5">AraC-type DNA-binding protein</fullName>
    </submittedName>
</protein>
<dbReference type="GO" id="GO:0003700">
    <property type="term" value="F:DNA-binding transcription factor activity"/>
    <property type="evidence" value="ECO:0007669"/>
    <property type="project" value="InterPro"/>
</dbReference>
<dbReference type="Gene3D" id="1.10.10.60">
    <property type="entry name" value="Homeodomain-like"/>
    <property type="match status" value="1"/>
</dbReference>
<dbReference type="PROSITE" id="PS01124">
    <property type="entry name" value="HTH_ARAC_FAMILY_2"/>
    <property type="match status" value="1"/>
</dbReference>
<gene>
    <name evidence="5" type="ORF">SAMN04488524_4031</name>
</gene>
<dbReference type="InterPro" id="IPR050204">
    <property type="entry name" value="AraC_XylS_family_regulators"/>
</dbReference>
<evidence type="ECO:0000256" key="1">
    <source>
        <dbReference type="ARBA" id="ARBA00023015"/>
    </source>
</evidence>
<dbReference type="SUPFAM" id="SSF46689">
    <property type="entry name" value="Homeodomain-like"/>
    <property type="match status" value="1"/>
</dbReference>
<dbReference type="STRING" id="151894.SAMN04488524_4031"/>
<dbReference type="InterPro" id="IPR046532">
    <property type="entry name" value="DUF6597"/>
</dbReference>
<dbReference type="EMBL" id="FWXT01000004">
    <property type="protein sequence ID" value="SMD00575.1"/>
    <property type="molecule type" value="Genomic_DNA"/>
</dbReference>
<dbReference type="GO" id="GO:0043565">
    <property type="term" value="F:sequence-specific DNA binding"/>
    <property type="evidence" value="ECO:0007669"/>
    <property type="project" value="InterPro"/>
</dbReference>
<keyword evidence="3" id="KW-0804">Transcription</keyword>
<name>A0A1W2DSS9_9SPHI</name>
<dbReference type="Proteomes" id="UP000192756">
    <property type="component" value="Unassembled WGS sequence"/>
</dbReference>
<sequence length="256" mass="28483">MKVNNFKPSDELAAYVDRVLVIEHPENGTAFSLPLFANGTPTLLFISANGSINGSAAAHLTLFGQTILPEALSFNGGFVLIAYFFKPYSLCTLFGLIAHELTDMPIDLNLLAPLKTMELQERLLNAVSTESRLVLLDQYISGLIANAKSCSPAIRYAINQIAGSPSSSVLTLVQNELCLTERTFQRMFEKNVGISPRMYRRICQFNSAFQQLNSRGYDKLSDIAFQNGYADQSHYIRSFKEFTDLTPKDYLNFGAH</sequence>
<accession>A0A1W2DSS9</accession>
<dbReference type="OrthoDB" id="323290at2"/>
<reference evidence="6" key="1">
    <citation type="submission" date="2017-04" db="EMBL/GenBank/DDBJ databases">
        <authorList>
            <person name="Varghese N."/>
            <person name="Submissions S."/>
        </authorList>
    </citation>
    <scope>NUCLEOTIDE SEQUENCE [LARGE SCALE GENOMIC DNA]</scope>
    <source>
        <strain evidence="6">DSM 12126</strain>
    </source>
</reference>
<organism evidence="5 6">
    <name type="scientific">Pedobacter africanus</name>
    <dbReference type="NCBI Taxonomy" id="151894"/>
    <lineage>
        <taxon>Bacteria</taxon>
        <taxon>Pseudomonadati</taxon>
        <taxon>Bacteroidota</taxon>
        <taxon>Sphingobacteriia</taxon>
        <taxon>Sphingobacteriales</taxon>
        <taxon>Sphingobacteriaceae</taxon>
        <taxon>Pedobacter</taxon>
    </lineage>
</organism>
<evidence type="ECO:0000313" key="6">
    <source>
        <dbReference type="Proteomes" id="UP000192756"/>
    </source>
</evidence>
<dbReference type="Pfam" id="PF20240">
    <property type="entry name" value="DUF6597"/>
    <property type="match status" value="1"/>
</dbReference>
<keyword evidence="2 5" id="KW-0238">DNA-binding</keyword>
<keyword evidence="6" id="KW-1185">Reference proteome</keyword>
<dbReference type="PANTHER" id="PTHR46796:SF13">
    <property type="entry name" value="HTH-TYPE TRANSCRIPTIONAL ACTIVATOR RHAS"/>
    <property type="match status" value="1"/>
</dbReference>
<proteinExistence type="predicted"/>